<comment type="similarity">
    <text evidence="2">Belongs to the metallo-beta-lactamase superfamily.</text>
</comment>
<evidence type="ECO:0000256" key="1">
    <source>
        <dbReference type="ARBA" id="ARBA00001947"/>
    </source>
</evidence>
<sequence>MAPTNLLPPPRPDQNYISLSALVGGYITLADHFFVYPSEPGASRTVPSLAFLLSHPNPPAGGVFGKTSKPYKLLFDLGLRKGLERYKPVMQKHLDGRRPYTLGPGIKEQLEEKGMSPSDIDAVMLSHVHYDHHGDPEDFPSSTFIIGHGAMSVLKHGLTGKGAHQHFEADLLDSHTVVELPDPAPSSSTNGSSSSSTTSAGPQWEPLGPFPAALDIFADSSVYVLDVPGHLPGHLNLLCRISPTKWICLCGDAFHDPRLLSGEKGVGTWEDGSGGTFCIHLDKEVAEESIRRLRELEKSGGPGVEVELVAAHDEVWMGRNGKGFLPGKLE</sequence>
<dbReference type="InterPro" id="IPR051013">
    <property type="entry name" value="MBL_superfamily_lactonases"/>
</dbReference>
<reference evidence="8 9" key="1">
    <citation type="submission" date="2017-06" db="EMBL/GenBank/DDBJ databases">
        <title>Draft genome sequence of a variant of Elsinoe murrayae.</title>
        <authorList>
            <person name="Cheng Q."/>
        </authorList>
    </citation>
    <scope>NUCLEOTIDE SEQUENCE [LARGE SCALE GENOMIC DNA]</scope>
    <source>
        <strain evidence="8 9">CQ-2017a</strain>
    </source>
</reference>
<keyword evidence="3" id="KW-0479">Metal-binding</keyword>
<dbReference type="Pfam" id="PF00753">
    <property type="entry name" value="Lactamase_B"/>
    <property type="match status" value="1"/>
</dbReference>
<evidence type="ECO:0000259" key="7">
    <source>
        <dbReference type="Pfam" id="PF00753"/>
    </source>
</evidence>
<accession>A0A2K1QPD7</accession>
<evidence type="ECO:0000313" key="8">
    <source>
        <dbReference type="EMBL" id="PNS16872.1"/>
    </source>
</evidence>
<comment type="cofactor">
    <cofactor evidence="1">
        <name>Zn(2+)</name>
        <dbReference type="ChEBI" id="CHEBI:29105"/>
    </cofactor>
</comment>
<comment type="caution">
    <text evidence="8">The sequence shown here is derived from an EMBL/GenBank/DDBJ whole genome shotgun (WGS) entry which is preliminary data.</text>
</comment>
<dbReference type="InterPro" id="IPR036866">
    <property type="entry name" value="RibonucZ/Hydroxyglut_hydro"/>
</dbReference>
<dbReference type="STRING" id="2082308.A0A2K1QPD7"/>
<dbReference type="Gene3D" id="3.60.15.10">
    <property type="entry name" value="Ribonuclease Z/Hydroxyacylglutathione hydrolase-like"/>
    <property type="match status" value="1"/>
</dbReference>
<dbReference type="CDD" id="cd07730">
    <property type="entry name" value="metallo-hydrolase-like_MBL-fold"/>
    <property type="match status" value="1"/>
</dbReference>
<dbReference type="InParanoid" id="A0A2K1QPD7"/>
<evidence type="ECO:0000256" key="2">
    <source>
        <dbReference type="ARBA" id="ARBA00007749"/>
    </source>
</evidence>
<name>A0A2K1QPD7_9PEZI</name>
<dbReference type="PANTHER" id="PTHR42978:SF2">
    <property type="entry name" value="102 KBASES UNSTABLE REGION: FROM 1 TO 119443"/>
    <property type="match status" value="1"/>
</dbReference>
<keyword evidence="9" id="KW-1185">Reference proteome</keyword>
<proteinExistence type="inferred from homology"/>
<keyword evidence="5" id="KW-0862">Zinc</keyword>
<dbReference type="OrthoDB" id="10250730at2759"/>
<dbReference type="GO" id="GO:0046872">
    <property type="term" value="F:metal ion binding"/>
    <property type="evidence" value="ECO:0007669"/>
    <property type="project" value="UniProtKB-KW"/>
</dbReference>
<evidence type="ECO:0000313" key="9">
    <source>
        <dbReference type="Proteomes" id="UP000243797"/>
    </source>
</evidence>
<dbReference type="AlphaFoldDB" id="A0A2K1QPD7"/>
<organism evidence="8 9">
    <name type="scientific">Sphaceloma murrayae</name>
    <dbReference type="NCBI Taxonomy" id="2082308"/>
    <lineage>
        <taxon>Eukaryota</taxon>
        <taxon>Fungi</taxon>
        <taxon>Dikarya</taxon>
        <taxon>Ascomycota</taxon>
        <taxon>Pezizomycotina</taxon>
        <taxon>Dothideomycetes</taxon>
        <taxon>Dothideomycetidae</taxon>
        <taxon>Myriangiales</taxon>
        <taxon>Elsinoaceae</taxon>
        <taxon>Sphaceloma</taxon>
    </lineage>
</organism>
<dbReference type="GO" id="GO:0016787">
    <property type="term" value="F:hydrolase activity"/>
    <property type="evidence" value="ECO:0007669"/>
    <property type="project" value="UniProtKB-KW"/>
</dbReference>
<keyword evidence="4" id="KW-0378">Hydrolase</keyword>
<evidence type="ECO:0000256" key="5">
    <source>
        <dbReference type="ARBA" id="ARBA00022833"/>
    </source>
</evidence>
<evidence type="ECO:0000256" key="4">
    <source>
        <dbReference type="ARBA" id="ARBA00022801"/>
    </source>
</evidence>
<feature type="region of interest" description="Disordered" evidence="6">
    <location>
        <begin position="178"/>
        <end position="204"/>
    </location>
</feature>
<dbReference type="Proteomes" id="UP000243797">
    <property type="component" value="Unassembled WGS sequence"/>
</dbReference>
<gene>
    <name evidence="8" type="ORF">CAC42_4836</name>
</gene>
<dbReference type="InterPro" id="IPR001279">
    <property type="entry name" value="Metallo-B-lactamas"/>
</dbReference>
<feature type="domain" description="Metallo-beta-lactamase" evidence="7">
    <location>
        <begin position="109"/>
        <end position="296"/>
    </location>
</feature>
<evidence type="ECO:0000256" key="6">
    <source>
        <dbReference type="SAM" id="MobiDB-lite"/>
    </source>
</evidence>
<dbReference type="PANTHER" id="PTHR42978">
    <property type="entry name" value="QUORUM-QUENCHING LACTONASE YTNP-RELATED-RELATED"/>
    <property type="match status" value="1"/>
</dbReference>
<feature type="compositionally biased region" description="Low complexity" evidence="6">
    <location>
        <begin position="186"/>
        <end position="199"/>
    </location>
</feature>
<dbReference type="EMBL" id="NKHZ01000055">
    <property type="protein sequence ID" value="PNS16872.1"/>
    <property type="molecule type" value="Genomic_DNA"/>
</dbReference>
<protein>
    <recommendedName>
        <fullName evidence="7">Metallo-beta-lactamase domain-containing protein</fullName>
    </recommendedName>
</protein>
<dbReference type="SUPFAM" id="SSF56281">
    <property type="entry name" value="Metallo-hydrolase/oxidoreductase"/>
    <property type="match status" value="1"/>
</dbReference>
<evidence type="ECO:0000256" key="3">
    <source>
        <dbReference type="ARBA" id="ARBA00022723"/>
    </source>
</evidence>